<dbReference type="GO" id="GO:0003700">
    <property type="term" value="F:DNA-binding transcription factor activity"/>
    <property type="evidence" value="ECO:0007669"/>
    <property type="project" value="TreeGrafter"/>
</dbReference>
<keyword evidence="7" id="KW-1185">Reference proteome</keyword>
<dbReference type="Pfam" id="PF01614">
    <property type="entry name" value="IclR_C"/>
    <property type="match status" value="1"/>
</dbReference>
<keyword evidence="2" id="KW-0238">DNA-binding</keyword>
<evidence type="ECO:0000256" key="2">
    <source>
        <dbReference type="ARBA" id="ARBA00023125"/>
    </source>
</evidence>
<dbReference type="PANTHER" id="PTHR30136:SF35">
    <property type="entry name" value="HTH-TYPE TRANSCRIPTIONAL REGULATOR RV1719"/>
    <property type="match status" value="1"/>
</dbReference>
<evidence type="ECO:0000259" key="5">
    <source>
        <dbReference type="PROSITE" id="PS51078"/>
    </source>
</evidence>
<dbReference type="SMART" id="SM00346">
    <property type="entry name" value="HTH_ICLR"/>
    <property type="match status" value="1"/>
</dbReference>
<feature type="domain" description="IclR-ED" evidence="5">
    <location>
        <begin position="68"/>
        <end position="248"/>
    </location>
</feature>
<dbReference type="AlphaFoldDB" id="A0A225M7Y3"/>
<dbReference type="SUPFAM" id="SSF55781">
    <property type="entry name" value="GAF domain-like"/>
    <property type="match status" value="1"/>
</dbReference>
<dbReference type="Proteomes" id="UP000214603">
    <property type="component" value="Unassembled WGS sequence"/>
</dbReference>
<name>A0A225M7Y3_9BURK</name>
<dbReference type="InterPro" id="IPR014757">
    <property type="entry name" value="Tscrpt_reg_IclR_C"/>
</dbReference>
<dbReference type="RefSeq" id="WP_088604448.1">
    <property type="nucleotide sequence ID" value="NZ_NJIH01000009.1"/>
</dbReference>
<evidence type="ECO:0000256" key="1">
    <source>
        <dbReference type="ARBA" id="ARBA00023015"/>
    </source>
</evidence>
<protein>
    <recommendedName>
        <fullName evidence="8">IclR family transcriptional regulator</fullName>
    </recommendedName>
</protein>
<evidence type="ECO:0000313" key="7">
    <source>
        <dbReference type="Proteomes" id="UP000214603"/>
    </source>
</evidence>
<dbReference type="EMBL" id="NJIH01000009">
    <property type="protein sequence ID" value="OWT57444.1"/>
    <property type="molecule type" value="Genomic_DNA"/>
</dbReference>
<keyword evidence="3" id="KW-0804">Transcription</keyword>
<dbReference type="GO" id="GO:0003677">
    <property type="term" value="F:DNA binding"/>
    <property type="evidence" value="ECO:0007669"/>
    <property type="project" value="UniProtKB-KW"/>
</dbReference>
<reference evidence="7" key="1">
    <citation type="submission" date="2017-06" db="EMBL/GenBank/DDBJ databases">
        <title>Herbaspirillum phytohormonus sp. nov., isolated from the root nodule of Robinia pseudoacacia in lead-zinc mine.</title>
        <authorList>
            <person name="Fan M."/>
            <person name="Lin Y."/>
        </authorList>
    </citation>
    <scope>NUCLEOTIDE SEQUENCE [LARGE SCALE GENOMIC DNA]</scope>
    <source>
        <strain evidence="7">SC-089</strain>
    </source>
</reference>
<organism evidence="6 7">
    <name type="scientific">Candidimonas nitroreducens</name>
    <dbReference type="NCBI Taxonomy" id="683354"/>
    <lineage>
        <taxon>Bacteria</taxon>
        <taxon>Pseudomonadati</taxon>
        <taxon>Pseudomonadota</taxon>
        <taxon>Betaproteobacteria</taxon>
        <taxon>Burkholderiales</taxon>
        <taxon>Alcaligenaceae</taxon>
        <taxon>Candidimonas</taxon>
    </lineage>
</organism>
<evidence type="ECO:0000313" key="6">
    <source>
        <dbReference type="EMBL" id="OWT57444.1"/>
    </source>
</evidence>
<dbReference type="InterPro" id="IPR029016">
    <property type="entry name" value="GAF-like_dom_sf"/>
</dbReference>
<dbReference type="GO" id="GO:0045892">
    <property type="term" value="P:negative regulation of DNA-templated transcription"/>
    <property type="evidence" value="ECO:0007669"/>
    <property type="project" value="TreeGrafter"/>
</dbReference>
<dbReference type="SUPFAM" id="SSF46785">
    <property type="entry name" value="Winged helix' DNA-binding domain"/>
    <property type="match status" value="1"/>
</dbReference>
<dbReference type="InterPro" id="IPR005471">
    <property type="entry name" value="Tscrpt_reg_IclR_N"/>
</dbReference>
<dbReference type="InterPro" id="IPR036390">
    <property type="entry name" value="WH_DNA-bd_sf"/>
</dbReference>
<evidence type="ECO:0000256" key="3">
    <source>
        <dbReference type="ARBA" id="ARBA00023163"/>
    </source>
</evidence>
<dbReference type="Gene3D" id="3.30.450.40">
    <property type="match status" value="1"/>
</dbReference>
<evidence type="ECO:0000259" key="4">
    <source>
        <dbReference type="PROSITE" id="PS51077"/>
    </source>
</evidence>
<evidence type="ECO:0008006" key="8">
    <source>
        <dbReference type="Google" id="ProtNLM"/>
    </source>
</evidence>
<dbReference type="PROSITE" id="PS51078">
    <property type="entry name" value="ICLR_ED"/>
    <property type="match status" value="1"/>
</dbReference>
<keyword evidence="1" id="KW-0805">Transcription regulation</keyword>
<sequence>MTDYTVSAVDEALALLLRIAQSPGLGVTELARDSHNTKARAFRLLYTLERRGLVRKQGPQGLYFLGNKALYLGLSAQEQTRLVGLVRPHLRELGRLFGENVQMRVRDGLETLCIARWDTVDPDRVHNDVSVRRPLHVGASGKVLLAHSPPDVLEALLSQPLAARTPDTLVRRSQITRELARIRANGYSISRGENTPGATAVAVPIWNRDKEVLASLSVAGPGRRFSNERTQAIKNKLLESAQVISALC</sequence>
<dbReference type="OrthoDB" id="9807558at2"/>
<accession>A0A225M7Y3</accession>
<feature type="domain" description="HTH iclR-type" evidence="4">
    <location>
        <begin position="6"/>
        <end position="67"/>
    </location>
</feature>
<gene>
    <name evidence="6" type="ORF">CEY11_16150</name>
</gene>
<dbReference type="InterPro" id="IPR036388">
    <property type="entry name" value="WH-like_DNA-bd_sf"/>
</dbReference>
<dbReference type="Gene3D" id="1.10.10.10">
    <property type="entry name" value="Winged helix-like DNA-binding domain superfamily/Winged helix DNA-binding domain"/>
    <property type="match status" value="1"/>
</dbReference>
<comment type="caution">
    <text evidence="6">The sequence shown here is derived from an EMBL/GenBank/DDBJ whole genome shotgun (WGS) entry which is preliminary data.</text>
</comment>
<proteinExistence type="predicted"/>
<dbReference type="PANTHER" id="PTHR30136">
    <property type="entry name" value="HELIX-TURN-HELIX TRANSCRIPTIONAL REGULATOR, ICLR FAMILY"/>
    <property type="match status" value="1"/>
</dbReference>
<dbReference type="InterPro" id="IPR050707">
    <property type="entry name" value="HTH_MetabolicPath_Reg"/>
</dbReference>
<dbReference type="PROSITE" id="PS51077">
    <property type="entry name" value="HTH_ICLR"/>
    <property type="match status" value="1"/>
</dbReference>
<dbReference type="Pfam" id="PF09339">
    <property type="entry name" value="HTH_IclR"/>
    <property type="match status" value="1"/>
</dbReference>